<feature type="domain" description="FERM" evidence="10">
    <location>
        <begin position="283"/>
        <end position="591"/>
    </location>
</feature>
<dbReference type="GO" id="GO:0005856">
    <property type="term" value="C:cytoskeleton"/>
    <property type="evidence" value="ECO:0007669"/>
    <property type="project" value="InterPro"/>
</dbReference>
<comment type="subcellular location">
    <subcellularLocation>
        <location evidence="1">Cytoplasm</location>
    </subcellularLocation>
</comment>
<dbReference type="CDD" id="cd14473">
    <property type="entry name" value="FERM_B-lobe"/>
    <property type="match status" value="1"/>
</dbReference>
<evidence type="ECO:0000256" key="1">
    <source>
        <dbReference type="ARBA" id="ARBA00004496"/>
    </source>
</evidence>
<dbReference type="Gene3D" id="3.10.20.90">
    <property type="entry name" value="Phosphatidylinositol 3-kinase Catalytic Subunit, Chain A, domain 1"/>
    <property type="match status" value="2"/>
</dbReference>
<dbReference type="Gene3D" id="1.25.40.530">
    <property type="entry name" value="MyTH4 domain"/>
    <property type="match status" value="2"/>
</dbReference>
<dbReference type="InterPro" id="IPR038185">
    <property type="entry name" value="MyTH4_dom_sf"/>
</dbReference>
<dbReference type="PANTHER" id="PTHR22692:SF33">
    <property type="entry name" value="MYOSIN"/>
    <property type="match status" value="1"/>
</dbReference>
<comment type="similarity">
    <text evidence="2">Belongs to the TRAFAC class myosin-kinesin ATPase superfamily. Myosin family.</text>
</comment>
<dbReference type="Pfam" id="PF21989">
    <property type="entry name" value="RA_2"/>
    <property type="match status" value="2"/>
</dbReference>
<dbReference type="InterPro" id="IPR014352">
    <property type="entry name" value="FERM/acyl-CoA-bd_prot_sf"/>
</dbReference>
<dbReference type="PROSITE" id="PS51016">
    <property type="entry name" value="MYTH4"/>
    <property type="match status" value="2"/>
</dbReference>
<feature type="domain" description="MyTH4" evidence="11">
    <location>
        <begin position="730"/>
        <end position="878"/>
    </location>
</feature>
<dbReference type="SMART" id="SM00139">
    <property type="entry name" value="MyTH4"/>
    <property type="match status" value="2"/>
</dbReference>
<keyword evidence="5" id="KW-0677">Repeat</keyword>
<dbReference type="Pfam" id="PF21998">
    <property type="entry name" value="FERM_C1_MyoVII"/>
    <property type="match status" value="1"/>
</dbReference>
<dbReference type="SUPFAM" id="SSF50044">
    <property type="entry name" value="SH3-domain"/>
    <property type="match status" value="1"/>
</dbReference>
<dbReference type="PANTHER" id="PTHR22692">
    <property type="entry name" value="MYOSIN VII, XV"/>
    <property type="match status" value="1"/>
</dbReference>
<dbReference type="InterPro" id="IPR035963">
    <property type="entry name" value="FERM_2"/>
</dbReference>
<dbReference type="InterPro" id="IPR019749">
    <property type="entry name" value="Band_41_domain"/>
</dbReference>
<proteinExistence type="inferred from homology"/>
<dbReference type="GO" id="GO:0030182">
    <property type="term" value="P:neuron differentiation"/>
    <property type="evidence" value="ECO:0007669"/>
    <property type="project" value="UniProtKB-ARBA"/>
</dbReference>
<dbReference type="InterPro" id="IPR051567">
    <property type="entry name" value="Unconventional_Myosin_ATPase"/>
</dbReference>
<dbReference type="CDD" id="cd17092">
    <property type="entry name" value="FERM1_F1_Myosin-VII"/>
    <property type="match status" value="1"/>
</dbReference>
<dbReference type="SMART" id="SM00295">
    <property type="entry name" value="B41"/>
    <property type="match status" value="1"/>
</dbReference>
<dbReference type="CDD" id="cd13198">
    <property type="entry name" value="FERM_C1_MyoVII"/>
    <property type="match status" value="1"/>
</dbReference>
<protein>
    <recommendedName>
        <fullName evidence="14">Myosin VIIa</fullName>
    </recommendedName>
</protein>
<dbReference type="InterPro" id="IPR036028">
    <property type="entry name" value="SH3-like_dom_sf"/>
</dbReference>
<evidence type="ECO:0000256" key="2">
    <source>
        <dbReference type="ARBA" id="ARBA00008314"/>
    </source>
</evidence>
<keyword evidence="6" id="KW-0009">Actin-binding</keyword>
<dbReference type="SUPFAM" id="SSF54236">
    <property type="entry name" value="Ubiquitin-like"/>
    <property type="match status" value="2"/>
</dbReference>
<dbReference type="GO" id="GO:0071944">
    <property type="term" value="C:cell periphery"/>
    <property type="evidence" value="ECO:0007669"/>
    <property type="project" value="UniProtKB-ARBA"/>
</dbReference>
<dbReference type="Proteomes" id="UP001159042">
    <property type="component" value="Unassembled WGS sequence"/>
</dbReference>
<dbReference type="Gene3D" id="2.30.29.30">
    <property type="entry name" value="Pleckstrin-homology domain (PH domain)/Phosphotyrosine-binding domain (PTB)"/>
    <property type="match status" value="1"/>
</dbReference>
<dbReference type="InterPro" id="IPR041793">
    <property type="entry name" value="MyoVII_FERM_C1"/>
</dbReference>
<dbReference type="PROSITE" id="PS50057">
    <property type="entry name" value="FERM_3"/>
    <property type="match status" value="2"/>
</dbReference>
<evidence type="ECO:0000256" key="8">
    <source>
        <dbReference type="SAM" id="MobiDB-lite"/>
    </source>
</evidence>
<dbReference type="SUPFAM" id="SSF47031">
    <property type="entry name" value="Second domain of FERM"/>
    <property type="match status" value="1"/>
</dbReference>
<dbReference type="Gene3D" id="2.30.30.40">
    <property type="entry name" value="SH3 Domains"/>
    <property type="match status" value="1"/>
</dbReference>
<dbReference type="Pfam" id="PF00784">
    <property type="entry name" value="MyTH4"/>
    <property type="match status" value="2"/>
</dbReference>
<evidence type="ECO:0000259" key="10">
    <source>
        <dbReference type="PROSITE" id="PS50057"/>
    </source>
</evidence>
<keyword evidence="3 7" id="KW-0728">SH3 domain</keyword>
<sequence length="971" mass="112066">NQHNKEKDTTSISAMQPISTTSDDNDLQEYSFRKYAATYFAKSANYQYSKKPLKYSLHDLPTPDDVLAAQALWITILRFMGDYPEPKFDNPIKDNESIMTKVSQTLTRSFTNRKEYQEIIMHEKKSLTKSDRQKLISMTLKRKNKLLEDVRKGLVEDNYAADSYNDWLHNRRTNNLEKLHFIIGHGILRPELRDEIFAMLCKQLTNNYIKSSYARGWILMSLCVGCFPPSERFINYLRAFIRSGPPGYAPYCEGRLNRTFQNGARMQPPSWLELIATKNKDPINLEITLMDGTIQTVEVDSATTSEEIVIQIASTLSLKDVFGFSLFITLYDKVMSLGSENDHVMDAVSQCEQYAKEQGQHERNCPWRLFLRKEIFTPWHDPAEDSVATNLIYHQIIRGIKAGEYRFNVEADIASIIATQYYIENGSQMNKNVLHTRIGEYLPTYLVKQSQNNLNVWETNIVNAFSNLLCVKQKLSQMKAKEFIVKYAKSTWPILFSKFYEVIQISGPELPKKNMIIAINGSGIFLIDDQEQILLEFTYADISLATYERTAQAMKFILHTVRKEEYVFLTLDAQNLASLVQYILDGLRKRSIYCVVVQDYKHPVNAESFLSLKKGDLIILKGGLNGEKLMTTTWGYGECNTKTGDFPTECIYIVPTLSKPPLDILAAFKKEGYIVEKQEDPTDNPLQHRKYHTLAHYAEEHFRSGGKLTISKKSVLKAARRSSYEKLWKYTNEPIYQPLLNKLLPDEKVSKEACNIFTAILKYMGDLPAPRSKLSNEHTDQIFDEALKNDNLKDEVYCQIMKQLTFNRLSLSEERGWELMYLITGLFLPSSQLLAELQKFLKSRQHPFTEHCLQRLQRCQKVGPRRFPPYSIEVEAIQHKSLEIFHKIYFPDDTDEAFEVDSLTRAIDLCKTIGLRLGLQSTDGFSLFVAISDRVFSVPGNAFFYDFLRELIEWMKASKPSWGSKYDCHSL</sequence>
<feature type="domain" description="MyTH4" evidence="11">
    <location>
        <begin position="48"/>
        <end position="278"/>
    </location>
</feature>
<feature type="compositionally biased region" description="Polar residues" evidence="8">
    <location>
        <begin position="10"/>
        <end position="22"/>
    </location>
</feature>
<feature type="region of interest" description="Disordered" evidence="8">
    <location>
        <begin position="1"/>
        <end position="25"/>
    </location>
</feature>
<evidence type="ECO:0000256" key="6">
    <source>
        <dbReference type="ARBA" id="ARBA00023203"/>
    </source>
</evidence>
<evidence type="ECO:0008006" key="14">
    <source>
        <dbReference type="Google" id="ProtNLM"/>
    </source>
</evidence>
<dbReference type="CDD" id="cd17093">
    <property type="entry name" value="FERM2_F1_Myosin-VII"/>
    <property type="match status" value="1"/>
</dbReference>
<feature type="domain" description="SH3" evidence="9">
    <location>
        <begin position="589"/>
        <end position="656"/>
    </location>
</feature>
<dbReference type="InterPro" id="IPR011993">
    <property type="entry name" value="PH-like_dom_sf"/>
</dbReference>
<dbReference type="InterPro" id="IPR019748">
    <property type="entry name" value="FERM_central"/>
</dbReference>
<evidence type="ECO:0000313" key="13">
    <source>
        <dbReference type="Proteomes" id="UP001159042"/>
    </source>
</evidence>
<organism evidence="12 13">
    <name type="scientific">Exocentrus adspersus</name>
    <dbReference type="NCBI Taxonomy" id="1586481"/>
    <lineage>
        <taxon>Eukaryota</taxon>
        <taxon>Metazoa</taxon>
        <taxon>Ecdysozoa</taxon>
        <taxon>Arthropoda</taxon>
        <taxon>Hexapoda</taxon>
        <taxon>Insecta</taxon>
        <taxon>Pterygota</taxon>
        <taxon>Neoptera</taxon>
        <taxon>Endopterygota</taxon>
        <taxon>Coleoptera</taxon>
        <taxon>Polyphaga</taxon>
        <taxon>Cucujiformia</taxon>
        <taxon>Chrysomeloidea</taxon>
        <taxon>Cerambycidae</taxon>
        <taxon>Lamiinae</taxon>
        <taxon>Acanthocinini</taxon>
        <taxon>Exocentrus</taxon>
    </lineage>
</organism>
<reference evidence="12 13" key="1">
    <citation type="journal article" date="2023" name="Insect Mol. Biol.">
        <title>Genome sequencing provides insights into the evolution of gene families encoding plant cell wall-degrading enzymes in longhorned beetles.</title>
        <authorList>
            <person name="Shin N.R."/>
            <person name="Okamura Y."/>
            <person name="Kirsch R."/>
            <person name="Pauchet Y."/>
        </authorList>
    </citation>
    <scope>NUCLEOTIDE SEQUENCE [LARGE SCALE GENOMIC DNA]</scope>
    <source>
        <strain evidence="12">EAD_L_NR</strain>
    </source>
</reference>
<dbReference type="PROSITE" id="PS50002">
    <property type="entry name" value="SH3"/>
    <property type="match status" value="1"/>
</dbReference>
<evidence type="ECO:0000256" key="7">
    <source>
        <dbReference type="PROSITE-ProRule" id="PRU00192"/>
    </source>
</evidence>
<evidence type="ECO:0000259" key="9">
    <source>
        <dbReference type="PROSITE" id="PS50002"/>
    </source>
</evidence>
<dbReference type="GO" id="GO:0009887">
    <property type="term" value="P:animal organ morphogenesis"/>
    <property type="evidence" value="ECO:0007669"/>
    <property type="project" value="UniProtKB-ARBA"/>
</dbReference>
<name>A0AAV8V9U8_9CUCU</name>
<dbReference type="AlphaFoldDB" id="A0AAV8V9U8"/>
<dbReference type="InterPro" id="IPR000299">
    <property type="entry name" value="FERM_domain"/>
</dbReference>
<feature type="non-terminal residue" evidence="12">
    <location>
        <position position="1"/>
    </location>
</feature>
<dbReference type="EMBL" id="JANEYG010000235">
    <property type="protein sequence ID" value="KAJ8910894.1"/>
    <property type="molecule type" value="Genomic_DNA"/>
</dbReference>
<dbReference type="InterPro" id="IPR000857">
    <property type="entry name" value="MyTH4_dom"/>
</dbReference>
<dbReference type="GO" id="GO:0003779">
    <property type="term" value="F:actin binding"/>
    <property type="evidence" value="ECO:0007669"/>
    <property type="project" value="UniProtKB-KW"/>
</dbReference>
<evidence type="ECO:0000256" key="5">
    <source>
        <dbReference type="ARBA" id="ARBA00022737"/>
    </source>
</evidence>
<evidence type="ECO:0000256" key="4">
    <source>
        <dbReference type="ARBA" id="ARBA00022490"/>
    </source>
</evidence>
<evidence type="ECO:0000313" key="12">
    <source>
        <dbReference type="EMBL" id="KAJ8910894.1"/>
    </source>
</evidence>
<dbReference type="Gene3D" id="1.20.80.10">
    <property type="match status" value="1"/>
</dbReference>
<accession>A0AAV8V9U8</accession>
<keyword evidence="4" id="KW-0963">Cytoplasm</keyword>
<keyword evidence="13" id="KW-1185">Reference proteome</keyword>
<evidence type="ECO:0000259" key="11">
    <source>
        <dbReference type="PROSITE" id="PS51016"/>
    </source>
</evidence>
<comment type="caution">
    <text evidence="12">The sequence shown here is derived from an EMBL/GenBank/DDBJ whole genome shotgun (WGS) entry which is preliminary data.</text>
</comment>
<evidence type="ECO:0000256" key="3">
    <source>
        <dbReference type="ARBA" id="ARBA00022443"/>
    </source>
</evidence>
<dbReference type="InterPro" id="IPR001452">
    <property type="entry name" value="SH3_domain"/>
</dbReference>
<dbReference type="InterPro" id="IPR029071">
    <property type="entry name" value="Ubiquitin-like_domsf"/>
</dbReference>
<gene>
    <name evidence="12" type="ORF">NQ315_003947</name>
</gene>
<feature type="domain" description="FERM" evidence="10">
    <location>
        <begin position="884"/>
        <end position="971"/>
    </location>
</feature>
<dbReference type="GO" id="GO:0005737">
    <property type="term" value="C:cytoplasm"/>
    <property type="evidence" value="ECO:0007669"/>
    <property type="project" value="UniProtKB-SubCell"/>
</dbReference>